<sequence>MMAPTFPLGVVNQCIQDSEKTVAPTLADQIRSPADKCDEMGIEKLLGHKSCCKIENEEQCHSEEQGLAEDTPMIPVDNIYR</sequence>
<organism evidence="2 3">
    <name type="scientific">Somion occarium</name>
    <dbReference type="NCBI Taxonomy" id="3059160"/>
    <lineage>
        <taxon>Eukaryota</taxon>
        <taxon>Fungi</taxon>
        <taxon>Dikarya</taxon>
        <taxon>Basidiomycota</taxon>
        <taxon>Agaricomycotina</taxon>
        <taxon>Agaricomycetes</taxon>
        <taxon>Polyporales</taxon>
        <taxon>Cerrenaceae</taxon>
        <taxon>Somion</taxon>
    </lineage>
</organism>
<reference evidence="3" key="1">
    <citation type="submission" date="2024-04" db="EMBL/GenBank/DDBJ databases">
        <authorList>
            <person name="Shaw F."/>
            <person name="Minotto A."/>
        </authorList>
    </citation>
    <scope>NUCLEOTIDE SEQUENCE [LARGE SCALE GENOMIC DNA]</scope>
</reference>
<evidence type="ECO:0000313" key="3">
    <source>
        <dbReference type="Proteomes" id="UP001497453"/>
    </source>
</evidence>
<dbReference type="Proteomes" id="UP001497453">
    <property type="component" value="Chromosome 6"/>
</dbReference>
<dbReference type="EMBL" id="OZ037949">
    <property type="protein sequence ID" value="CAL1710401.1"/>
    <property type="molecule type" value="Genomic_DNA"/>
</dbReference>
<proteinExistence type="predicted"/>
<evidence type="ECO:0000256" key="1">
    <source>
        <dbReference type="SAM" id="MobiDB-lite"/>
    </source>
</evidence>
<name>A0ABP1DRE6_9APHY</name>
<protein>
    <submittedName>
        <fullName evidence="2">Uncharacterized protein</fullName>
    </submittedName>
</protein>
<accession>A0ABP1DRE6</accession>
<gene>
    <name evidence="2" type="ORF">GFSPODELE1_LOCUS7807</name>
</gene>
<feature type="region of interest" description="Disordered" evidence="1">
    <location>
        <begin position="62"/>
        <end position="81"/>
    </location>
</feature>
<evidence type="ECO:0000313" key="2">
    <source>
        <dbReference type="EMBL" id="CAL1710401.1"/>
    </source>
</evidence>
<keyword evidence="3" id="KW-1185">Reference proteome</keyword>